<organism evidence="1">
    <name type="scientific">Vibrio phage PH669</name>
    <dbReference type="NCBI Taxonomy" id="2800823"/>
    <lineage>
        <taxon>Viruses</taxon>
        <taxon>Duplodnaviria</taxon>
        <taxon>Heunggongvirae</taxon>
        <taxon>Uroviricota</taxon>
        <taxon>Caudoviricetes</taxon>
        <taxon>Queuovirinae</taxon>
    </lineage>
</organism>
<reference evidence="1" key="1">
    <citation type="submission" date="2020-12" db="EMBL/GenBank/DDBJ databases">
        <authorList>
            <person name="Hu Z."/>
        </authorList>
    </citation>
    <scope>NUCLEOTIDE SEQUENCE</scope>
</reference>
<accession>A0A7T6ZMF1</accession>
<evidence type="ECO:0000313" key="1">
    <source>
        <dbReference type="EMBL" id="QQK88578.1"/>
    </source>
</evidence>
<name>A0A7T6ZMF1_9CAUD</name>
<protein>
    <submittedName>
        <fullName evidence="1">Uncharacterized protein</fullName>
    </submittedName>
</protein>
<proteinExistence type="predicted"/>
<dbReference type="EMBL" id="MW423739">
    <property type="protein sequence ID" value="QQK88578.1"/>
    <property type="molecule type" value="Genomic_DNA"/>
</dbReference>
<sequence length="50" mass="5592">MAKLASHITVDGVTYSVSRSKFGYYATKNGQRVTGNFKNLDLLEKALERL</sequence>